<comment type="caution">
    <text evidence="9">The sequence shown here is derived from an EMBL/GenBank/DDBJ whole genome shotgun (WGS) entry which is preliminary data.</text>
</comment>
<keyword evidence="5 6" id="KW-0819">tRNA processing</keyword>
<dbReference type="Pfam" id="PF00588">
    <property type="entry name" value="SpoU_methylase"/>
    <property type="match status" value="1"/>
</dbReference>
<comment type="similarity">
    <text evidence="6">Belongs to the class IV-like SAM-binding methyltransferase superfamily. RNA methyltransferase TrmH family. TrmL subfamily.</text>
</comment>
<dbReference type="EMBL" id="JACNLK010000028">
    <property type="protein sequence ID" value="MBC8208127.1"/>
    <property type="molecule type" value="Genomic_DNA"/>
</dbReference>
<dbReference type="Gene3D" id="3.40.1280.10">
    <property type="match status" value="1"/>
</dbReference>
<dbReference type="PIRSF" id="PIRSF029256">
    <property type="entry name" value="SpoU_TrmH_prd"/>
    <property type="match status" value="1"/>
</dbReference>
<comment type="catalytic activity">
    <reaction evidence="6">
        <text>5-carboxymethylaminomethyluridine(34) in tRNA(Leu) + S-adenosyl-L-methionine = 5-carboxymethylaminomethyl-2'-O-methyluridine(34) in tRNA(Leu) + S-adenosyl-L-homocysteine + H(+)</text>
        <dbReference type="Rhea" id="RHEA:43088"/>
        <dbReference type="Rhea" id="RHEA-COMP:10333"/>
        <dbReference type="Rhea" id="RHEA-COMP:10334"/>
        <dbReference type="ChEBI" id="CHEBI:15378"/>
        <dbReference type="ChEBI" id="CHEBI:57856"/>
        <dbReference type="ChEBI" id="CHEBI:59789"/>
        <dbReference type="ChEBI" id="CHEBI:74508"/>
        <dbReference type="ChEBI" id="CHEBI:74511"/>
        <dbReference type="EC" id="2.1.1.207"/>
    </reaction>
</comment>
<dbReference type="EC" id="2.1.1.207" evidence="6"/>
<feature type="binding site" evidence="6 7">
    <location>
        <position position="105"/>
    </location>
    <ligand>
        <name>S-adenosyl-L-methionine</name>
        <dbReference type="ChEBI" id="CHEBI:59789"/>
    </ligand>
</feature>
<reference evidence="9 10" key="1">
    <citation type="submission" date="2020-08" db="EMBL/GenBank/DDBJ databases">
        <title>Bridging the membrane lipid divide: bacteria of the FCB group superphylum have the potential to synthesize archaeal ether lipids.</title>
        <authorList>
            <person name="Villanueva L."/>
            <person name="Von Meijenfeldt F.A.B."/>
            <person name="Westbye A.B."/>
            <person name="Yadav S."/>
            <person name="Hopmans E.C."/>
            <person name="Dutilh B.E."/>
            <person name="Sinninghe Damste J.S."/>
        </authorList>
    </citation>
    <scope>NUCLEOTIDE SEQUENCE [LARGE SCALE GENOMIC DNA]</scope>
    <source>
        <strain evidence="9">NIOZ-UU81</strain>
    </source>
</reference>
<keyword evidence="1 6" id="KW-0963">Cytoplasm</keyword>
<dbReference type="Proteomes" id="UP000599024">
    <property type="component" value="Unassembled WGS sequence"/>
</dbReference>
<evidence type="ECO:0000256" key="5">
    <source>
        <dbReference type="ARBA" id="ARBA00022694"/>
    </source>
</evidence>
<dbReference type="InterPro" id="IPR029026">
    <property type="entry name" value="tRNA_m1G_MTases_N"/>
</dbReference>
<sequence length="158" mass="17919">MQTQLPFHIVLVEPEIPPNTGSIARLCGATNTVLHLVRPLGFSTDDKHLKRAGLDYWKFVQIHYWDNLQSFLAAQDESQLYFFTTKTARSYTSASFKPGDYLIFGKETKGLPVDLLEDYPERCLTLPMCNDNIRSLNLAMTAGVVLYEALRQNENGCK</sequence>
<dbReference type="GO" id="GO:0002130">
    <property type="term" value="P:wobble position ribose methylation"/>
    <property type="evidence" value="ECO:0007669"/>
    <property type="project" value="TreeGrafter"/>
</dbReference>
<evidence type="ECO:0000256" key="7">
    <source>
        <dbReference type="PIRSR" id="PIRSR029256-1"/>
    </source>
</evidence>
<dbReference type="InterPro" id="IPR016914">
    <property type="entry name" value="TrmL"/>
</dbReference>
<dbReference type="AlphaFoldDB" id="A0A8J6N7F4"/>
<evidence type="ECO:0000259" key="8">
    <source>
        <dbReference type="Pfam" id="PF00588"/>
    </source>
</evidence>
<accession>A0A8J6N7F4</accession>
<dbReference type="FunFam" id="3.40.1280.10:FF:000002">
    <property type="entry name" value="Peptidylprolyl isomerase"/>
    <property type="match status" value="1"/>
</dbReference>
<proteinExistence type="inferred from homology"/>
<comment type="function">
    <text evidence="6">Could methylate the ribose at the nucleotide 34 wobble position in tRNA.</text>
</comment>
<evidence type="ECO:0000256" key="2">
    <source>
        <dbReference type="ARBA" id="ARBA00022603"/>
    </source>
</evidence>
<keyword evidence="4 6" id="KW-0949">S-adenosyl-L-methionine</keyword>
<evidence type="ECO:0000256" key="1">
    <source>
        <dbReference type="ARBA" id="ARBA00022490"/>
    </source>
</evidence>
<evidence type="ECO:0000313" key="10">
    <source>
        <dbReference type="Proteomes" id="UP000599024"/>
    </source>
</evidence>
<feature type="domain" description="tRNA/rRNA methyltransferase SpoU type" evidence="8">
    <location>
        <begin position="7"/>
        <end position="147"/>
    </location>
</feature>
<dbReference type="InterPro" id="IPR029028">
    <property type="entry name" value="Alpha/beta_knot_MTases"/>
</dbReference>
<protein>
    <recommendedName>
        <fullName evidence="6">Putative tRNA (cytidine(34)-2'-O)-methyltransferase</fullName>
        <ecNumber evidence="6">2.1.1.207</ecNumber>
    </recommendedName>
    <alternativeName>
        <fullName evidence="6">tRNA (cytidine/uridine-2'-O-)-methyltransferase</fullName>
    </alternativeName>
</protein>
<dbReference type="PANTHER" id="PTHR42971">
    <property type="entry name" value="TRNA (CYTIDINE(34)-2'-O)-METHYLTRANSFERASE"/>
    <property type="match status" value="1"/>
</dbReference>
<dbReference type="GO" id="GO:0042802">
    <property type="term" value="F:identical protein binding"/>
    <property type="evidence" value="ECO:0007669"/>
    <property type="project" value="UniProtKB-ARBA"/>
</dbReference>
<feature type="binding site" evidence="6 7">
    <location>
        <position position="126"/>
    </location>
    <ligand>
        <name>S-adenosyl-L-methionine</name>
        <dbReference type="ChEBI" id="CHEBI:59789"/>
    </ligand>
</feature>
<dbReference type="GO" id="GO:0008175">
    <property type="term" value="F:tRNA methyltransferase activity"/>
    <property type="evidence" value="ECO:0007669"/>
    <property type="project" value="UniProtKB-UniRule"/>
</dbReference>
<organism evidence="9 10">
    <name type="scientific">Candidatus Desulfatifera sulfidica</name>
    <dbReference type="NCBI Taxonomy" id="2841691"/>
    <lineage>
        <taxon>Bacteria</taxon>
        <taxon>Pseudomonadati</taxon>
        <taxon>Thermodesulfobacteriota</taxon>
        <taxon>Desulfobulbia</taxon>
        <taxon>Desulfobulbales</taxon>
        <taxon>Desulfobulbaceae</taxon>
        <taxon>Candidatus Desulfatifera</taxon>
    </lineage>
</organism>
<dbReference type="PANTHER" id="PTHR42971:SF1">
    <property type="entry name" value="TRNA (CYTIDINE(34)-2'-O)-METHYLTRANSFERASE"/>
    <property type="match status" value="1"/>
</dbReference>
<comment type="catalytic activity">
    <reaction evidence="6">
        <text>cytidine(34) in tRNA + S-adenosyl-L-methionine = 2'-O-methylcytidine(34) in tRNA + S-adenosyl-L-homocysteine + H(+)</text>
        <dbReference type="Rhea" id="RHEA:43084"/>
        <dbReference type="Rhea" id="RHEA-COMP:10331"/>
        <dbReference type="Rhea" id="RHEA-COMP:10332"/>
        <dbReference type="ChEBI" id="CHEBI:15378"/>
        <dbReference type="ChEBI" id="CHEBI:57856"/>
        <dbReference type="ChEBI" id="CHEBI:59789"/>
        <dbReference type="ChEBI" id="CHEBI:74495"/>
        <dbReference type="ChEBI" id="CHEBI:82748"/>
        <dbReference type="EC" id="2.1.1.207"/>
    </reaction>
</comment>
<evidence type="ECO:0000313" key="9">
    <source>
        <dbReference type="EMBL" id="MBC8208127.1"/>
    </source>
</evidence>
<evidence type="ECO:0000256" key="6">
    <source>
        <dbReference type="HAMAP-Rule" id="MF_01885"/>
    </source>
</evidence>
<dbReference type="GO" id="GO:0005737">
    <property type="term" value="C:cytoplasm"/>
    <property type="evidence" value="ECO:0007669"/>
    <property type="project" value="UniProtKB-SubCell"/>
</dbReference>
<comment type="caution">
    <text evidence="6">Lacks conserved residue(s) required for the propagation of feature annotation.</text>
</comment>
<gene>
    <name evidence="9" type="ORF">H8E79_03030</name>
</gene>
<dbReference type="GO" id="GO:0008757">
    <property type="term" value="F:S-adenosylmethionine-dependent methyltransferase activity"/>
    <property type="evidence" value="ECO:0007669"/>
    <property type="project" value="UniProtKB-UniRule"/>
</dbReference>
<evidence type="ECO:0000256" key="4">
    <source>
        <dbReference type="ARBA" id="ARBA00022691"/>
    </source>
</evidence>
<name>A0A8J6N7F4_9BACT</name>
<keyword evidence="2 6" id="KW-0489">Methyltransferase</keyword>
<dbReference type="InterPro" id="IPR001537">
    <property type="entry name" value="SpoU_MeTrfase"/>
</dbReference>
<dbReference type="HAMAP" id="MF_01885">
    <property type="entry name" value="tRNA_methyltr_TrmL"/>
    <property type="match status" value="1"/>
</dbReference>
<dbReference type="SUPFAM" id="SSF75217">
    <property type="entry name" value="alpha/beta knot"/>
    <property type="match status" value="1"/>
</dbReference>
<comment type="subcellular location">
    <subcellularLocation>
        <location evidence="6">Cytoplasm</location>
    </subcellularLocation>
</comment>
<feature type="binding site" evidence="6 7">
    <location>
        <position position="135"/>
    </location>
    <ligand>
        <name>S-adenosyl-L-methionine</name>
        <dbReference type="ChEBI" id="CHEBI:59789"/>
    </ligand>
</feature>
<keyword evidence="3 6" id="KW-0808">Transferase</keyword>
<dbReference type="CDD" id="cd18094">
    <property type="entry name" value="SpoU-like_TrmL"/>
    <property type="match status" value="1"/>
</dbReference>
<dbReference type="GO" id="GO:0003723">
    <property type="term" value="F:RNA binding"/>
    <property type="evidence" value="ECO:0007669"/>
    <property type="project" value="InterPro"/>
</dbReference>
<evidence type="ECO:0000256" key="3">
    <source>
        <dbReference type="ARBA" id="ARBA00022679"/>
    </source>
</evidence>